<keyword evidence="3" id="KW-0238">DNA-binding</keyword>
<dbReference type="KEGG" id="vcop:MM50RIKEN_08630"/>
<accession>A0A810PZK4</accession>
<evidence type="ECO:0000256" key="4">
    <source>
        <dbReference type="ARBA" id="ARBA00023163"/>
    </source>
</evidence>
<dbReference type="Gene3D" id="3.40.190.290">
    <property type="match status" value="1"/>
</dbReference>
<dbReference type="NCBIfam" id="NF040786">
    <property type="entry name" value="LysR_Sec_metab"/>
    <property type="match status" value="1"/>
</dbReference>
<dbReference type="InterPro" id="IPR036390">
    <property type="entry name" value="WH_DNA-bd_sf"/>
</dbReference>
<dbReference type="EMBL" id="AP023418">
    <property type="protein sequence ID" value="BCK81100.1"/>
    <property type="molecule type" value="Genomic_DNA"/>
</dbReference>
<name>A0A810PZK4_9FIRM</name>
<keyword evidence="4" id="KW-0804">Transcription</keyword>
<dbReference type="InterPro" id="IPR047788">
    <property type="entry name" value="LysR-like_Sec_metab"/>
</dbReference>
<reference evidence="6" key="1">
    <citation type="submission" date="2020-09" db="EMBL/GenBank/DDBJ databases">
        <title>New species isolated from human feces.</title>
        <authorList>
            <person name="Kitahara M."/>
            <person name="Shigeno Y."/>
            <person name="Shime M."/>
            <person name="Matsumoto Y."/>
            <person name="Nakamura S."/>
            <person name="Motooka D."/>
            <person name="Fukuoka S."/>
            <person name="Nishikawa H."/>
            <person name="Benno Y."/>
        </authorList>
    </citation>
    <scope>NUCLEOTIDE SEQUENCE</scope>
    <source>
        <strain evidence="6">MM50</strain>
    </source>
</reference>
<proteinExistence type="inferred from homology"/>
<protein>
    <submittedName>
        <fullName evidence="6">LysR family transcriptional regulator</fullName>
    </submittedName>
</protein>
<comment type="similarity">
    <text evidence="1">Belongs to the LysR transcriptional regulatory family.</text>
</comment>
<gene>
    <name evidence="6" type="ORF">MM50RIKEN_08630</name>
</gene>
<dbReference type="SUPFAM" id="SSF46785">
    <property type="entry name" value="Winged helix' DNA-binding domain"/>
    <property type="match status" value="1"/>
</dbReference>
<evidence type="ECO:0000256" key="3">
    <source>
        <dbReference type="ARBA" id="ARBA00023125"/>
    </source>
</evidence>
<keyword evidence="2" id="KW-0805">Transcription regulation</keyword>
<dbReference type="SUPFAM" id="SSF53850">
    <property type="entry name" value="Periplasmic binding protein-like II"/>
    <property type="match status" value="1"/>
</dbReference>
<dbReference type="GO" id="GO:0003700">
    <property type="term" value="F:DNA-binding transcription factor activity"/>
    <property type="evidence" value="ECO:0007669"/>
    <property type="project" value="InterPro"/>
</dbReference>
<dbReference type="InterPro" id="IPR000847">
    <property type="entry name" value="LysR_HTH_N"/>
</dbReference>
<dbReference type="GO" id="GO:0000976">
    <property type="term" value="F:transcription cis-regulatory region binding"/>
    <property type="evidence" value="ECO:0007669"/>
    <property type="project" value="TreeGrafter"/>
</dbReference>
<dbReference type="FunFam" id="1.10.10.10:FF:000001">
    <property type="entry name" value="LysR family transcriptional regulator"/>
    <property type="match status" value="1"/>
</dbReference>
<dbReference type="Pfam" id="PF03466">
    <property type="entry name" value="LysR_substrate"/>
    <property type="match status" value="1"/>
</dbReference>
<evidence type="ECO:0000259" key="5">
    <source>
        <dbReference type="PROSITE" id="PS50931"/>
    </source>
</evidence>
<evidence type="ECO:0000256" key="1">
    <source>
        <dbReference type="ARBA" id="ARBA00009437"/>
    </source>
</evidence>
<feature type="domain" description="HTH lysR-type" evidence="5">
    <location>
        <begin position="4"/>
        <end position="62"/>
    </location>
</feature>
<dbReference type="Pfam" id="PF00126">
    <property type="entry name" value="HTH_1"/>
    <property type="match status" value="1"/>
</dbReference>
<dbReference type="PANTHER" id="PTHR30126:SF40">
    <property type="entry name" value="HTH-TYPE TRANSCRIPTIONAL REGULATOR GLTR"/>
    <property type="match status" value="1"/>
</dbReference>
<dbReference type="InterPro" id="IPR036388">
    <property type="entry name" value="WH-like_DNA-bd_sf"/>
</dbReference>
<evidence type="ECO:0000313" key="7">
    <source>
        <dbReference type="Proteomes" id="UP000681035"/>
    </source>
</evidence>
<dbReference type="Gene3D" id="1.10.10.10">
    <property type="entry name" value="Winged helix-like DNA-binding domain superfamily/Winged helix DNA-binding domain"/>
    <property type="match status" value="1"/>
</dbReference>
<keyword evidence="7" id="KW-1185">Reference proteome</keyword>
<evidence type="ECO:0000256" key="2">
    <source>
        <dbReference type="ARBA" id="ARBA00023015"/>
    </source>
</evidence>
<dbReference type="PANTHER" id="PTHR30126">
    <property type="entry name" value="HTH-TYPE TRANSCRIPTIONAL REGULATOR"/>
    <property type="match status" value="1"/>
</dbReference>
<evidence type="ECO:0000313" key="6">
    <source>
        <dbReference type="EMBL" id="BCK81100.1"/>
    </source>
</evidence>
<dbReference type="PROSITE" id="PS50931">
    <property type="entry name" value="HTH_LYSR"/>
    <property type="match status" value="1"/>
</dbReference>
<dbReference type="PRINTS" id="PR00039">
    <property type="entry name" value="HTHLYSR"/>
</dbReference>
<dbReference type="Proteomes" id="UP000681035">
    <property type="component" value="Chromosome"/>
</dbReference>
<dbReference type="InterPro" id="IPR005119">
    <property type="entry name" value="LysR_subst-bd"/>
</dbReference>
<dbReference type="RefSeq" id="WP_021859078.1">
    <property type="nucleotide sequence ID" value="NZ_AP023418.1"/>
</dbReference>
<sequence>MSEFSLKQIQVFVAVAELGSFTQAAQALFLSQSTVSAHLAALETALSTRLLDRDARRRVRLTPEGERVYPAAKKILADCAALEEVLQNQDGAGLPLLLGASTVPAQYLLPELLAQYMKQITGVRYHLRRGDSAQIHKLLHSGSVRLGFVGAMLEPDSMTYFPMLEDHLVMCTANNPHYQALKKQNVYGRDLLREPTVAREEGSGTDRTVQSYMRNMGLADQDLHIVARVDDPEAIKRMTAQGVGVSVLSALSVASEVDDGRLLTFPMDPQGLHRSIYLVYPRETILSQSEQAFVRFCRQMAIRRNL</sequence>
<organism evidence="6 7">
    <name type="scientific">Vescimonas coprocola</name>
    <dbReference type="NCBI Taxonomy" id="2714355"/>
    <lineage>
        <taxon>Bacteria</taxon>
        <taxon>Bacillati</taxon>
        <taxon>Bacillota</taxon>
        <taxon>Clostridia</taxon>
        <taxon>Eubacteriales</taxon>
        <taxon>Oscillospiraceae</taxon>
        <taxon>Vescimonas</taxon>
    </lineage>
</organism>
<dbReference type="AlphaFoldDB" id="A0A810PZK4"/>